<dbReference type="RefSeq" id="WP_074765882.1">
    <property type="nucleotide sequence ID" value="NZ_FNWO01000003.1"/>
</dbReference>
<protein>
    <submittedName>
        <fullName evidence="4">ABC-type amino acid transport substrate-binding protein</fullName>
    </submittedName>
</protein>
<dbReference type="PANTHER" id="PTHR35936">
    <property type="entry name" value="MEMBRANE-BOUND LYTIC MUREIN TRANSGLYCOSYLASE F"/>
    <property type="match status" value="1"/>
</dbReference>
<evidence type="ECO:0000256" key="2">
    <source>
        <dbReference type="SAM" id="SignalP"/>
    </source>
</evidence>
<dbReference type="SUPFAM" id="SSF53850">
    <property type="entry name" value="Periplasmic binding protein-like II"/>
    <property type="match status" value="1"/>
</dbReference>
<dbReference type="EMBL" id="FNWO01000003">
    <property type="protein sequence ID" value="SEH29956.1"/>
    <property type="molecule type" value="Genomic_DNA"/>
</dbReference>
<feature type="signal peptide" evidence="2">
    <location>
        <begin position="1"/>
        <end position="26"/>
    </location>
</feature>
<gene>
    <name evidence="4" type="ORF">SAMN04244559_00839</name>
</gene>
<evidence type="ECO:0000313" key="4">
    <source>
        <dbReference type="EMBL" id="SEH29956.1"/>
    </source>
</evidence>
<dbReference type="Proteomes" id="UP000182983">
    <property type="component" value="Unassembled WGS sequence"/>
</dbReference>
<dbReference type="SMART" id="SM00062">
    <property type="entry name" value="PBPb"/>
    <property type="match status" value="1"/>
</dbReference>
<dbReference type="Pfam" id="PF00497">
    <property type="entry name" value="SBP_bac_3"/>
    <property type="match status" value="1"/>
</dbReference>
<evidence type="ECO:0000259" key="3">
    <source>
        <dbReference type="SMART" id="SM00062"/>
    </source>
</evidence>
<feature type="domain" description="Solute-binding protein family 3/N-terminal" evidence="3">
    <location>
        <begin position="43"/>
        <end position="270"/>
    </location>
</feature>
<evidence type="ECO:0000256" key="1">
    <source>
        <dbReference type="ARBA" id="ARBA00022729"/>
    </source>
</evidence>
<accession>A0A1H6H3E0</accession>
<reference evidence="5" key="1">
    <citation type="submission" date="2016-10" db="EMBL/GenBank/DDBJ databases">
        <authorList>
            <person name="Varghese N."/>
            <person name="Submissions S."/>
        </authorList>
    </citation>
    <scope>NUCLEOTIDE SEQUENCE [LARGE SCALE GENOMIC DNA]</scope>
    <source>
        <strain evidence="5">DSM 13234</strain>
    </source>
</reference>
<organism evidence="4 5">
    <name type="scientific">Magnetospirillum fulvum</name>
    <name type="common">Rhodospirillum fulvum</name>
    <dbReference type="NCBI Taxonomy" id="1082"/>
    <lineage>
        <taxon>Bacteria</taxon>
        <taxon>Pseudomonadati</taxon>
        <taxon>Pseudomonadota</taxon>
        <taxon>Alphaproteobacteria</taxon>
        <taxon>Rhodospirillales</taxon>
        <taxon>Rhodospirillaceae</taxon>
        <taxon>Magnetospirillum</taxon>
    </lineage>
</organism>
<keyword evidence="1 2" id="KW-0732">Signal</keyword>
<keyword evidence="5" id="KW-1185">Reference proteome</keyword>
<evidence type="ECO:0000313" key="5">
    <source>
        <dbReference type="Proteomes" id="UP000182983"/>
    </source>
</evidence>
<name>A0A1H6H3E0_MAGFU</name>
<feature type="chain" id="PRO_5010329125" evidence="2">
    <location>
        <begin position="27"/>
        <end position="282"/>
    </location>
</feature>
<sequence>MTRRSGFALFLLSALLLVIAIAPAWADPANRPADIDRILRRGTLVVAMTQADAPPFHMMTETGLAGVDVELAQGLARALGVDLVFDRTARSYDDVVDIVVRGQADIAISKLSRTLLRARSVSFSSPYLTLRHGMAFNRVWLARETREHDLSEIIRGFDGRLGVVAKTSYVEYARRLFPRAEIVEFPRWDEAVAALVRGDVATLYRDEFEIRRLVIEQPELALHLKTAFLTDTRDHLCMAVNPRDVQLRQLADIYIDDMNPKLTVETVLGRLGKAAPKPGDAP</sequence>
<proteinExistence type="predicted"/>
<dbReference type="InterPro" id="IPR001638">
    <property type="entry name" value="Solute-binding_3/MltF_N"/>
</dbReference>
<dbReference type="PANTHER" id="PTHR35936:SF19">
    <property type="entry name" value="AMINO-ACID-BINDING PROTEIN YXEM-RELATED"/>
    <property type="match status" value="1"/>
</dbReference>
<dbReference type="Gene3D" id="3.40.190.10">
    <property type="entry name" value="Periplasmic binding protein-like II"/>
    <property type="match status" value="2"/>
</dbReference>
<dbReference type="AlphaFoldDB" id="A0A1H6H3E0"/>
<dbReference type="OrthoDB" id="9807134at2"/>